<dbReference type="RefSeq" id="WP_182967586.1">
    <property type="nucleotide sequence ID" value="NZ_BAABGC010000006.1"/>
</dbReference>
<dbReference type="EMBL" id="JABEQL010000018">
    <property type="protein sequence ID" value="MBB2180134.1"/>
    <property type="molecule type" value="Genomic_DNA"/>
</dbReference>
<accession>A0A7W4P7N1</accession>
<gene>
    <name evidence="1" type="ORF">HLH29_13325</name>
</gene>
<evidence type="ECO:0000313" key="1">
    <source>
        <dbReference type="EMBL" id="MBB2180134.1"/>
    </source>
</evidence>
<name>A0A7W4P7N1_9PROT</name>
<dbReference type="AlphaFoldDB" id="A0A7W4P7N1"/>
<sequence>MLVIVTGKEQEIPEMTSKKSKARRVRPSDAPYKAKYRGRKAREAALAQRILELRDSYLELANDRTAAEAMPDALAYGVKAARAEYVRRLSDECLREGAVGLLIAREGYVFGDLDTFVPTGREVVRMISDCVWVLTPEQRRDWGVKADSNEFLCDINDIAQWTADDVLAKARSVGISVLPPGHPDRDDVQLQESVS</sequence>
<keyword evidence="2" id="KW-1185">Reference proteome</keyword>
<comment type="caution">
    <text evidence="1">The sequence shown here is derived from an EMBL/GenBank/DDBJ whole genome shotgun (WGS) entry which is preliminary data.</text>
</comment>
<organism evidence="1 2">
    <name type="scientific">Gluconacetobacter tumulicola</name>
    <dbReference type="NCBI Taxonomy" id="1017177"/>
    <lineage>
        <taxon>Bacteria</taxon>
        <taxon>Pseudomonadati</taxon>
        <taxon>Pseudomonadota</taxon>
        <taxon>Alphaproteobacteria</taxon>
        <taxon>Acetobacterales</taxon>
        <taxon>Acetobacteraceae</taxon>
        <taxon>Gluconacetobacter</taxon>
    </lineage>
</organism>
<proteinExistence type="predicted"/>
<evidence type="ECO:0000313" key="2">
    <source>
        <dbReference type="Proteomes" id="UP000525623"/>
    </source>
</evidence>
<reference evidence="1 2" key="1">
    <citation type="submission" date="2020-04" db="EMBL/GenBank/DDBJ databases">
        <title>Description of novel Gluconacetobacter.</title>
        <authorList>
            <person name="Sombolestani A."/>
        </authorList>
    </citation>
    <scope>NUCLEOTIDE SEQUENCE [LARGE SCALE GENOMIC DNA]</scope>
    <source>
        <strain evidence="1 2">LMG 27725</strain>
    </source>
</reference>
<dbReference type="Proteomes" id="UP000525623">
    <property type="component" value="Unassembled WGS sequence"/>
</dbReference>
<protein>
    <submittedName>
        <fullName evidence="1">Uncharacterized protein</fullName>
    </submittedName>
</protein>